<dbReference type="EMBL" id="LGRB01000011">
    <property type="protein sequence ID" value="OCT49180.1"/>
    <property type="molecule type" value="Genomic_DNA"/>
</dbReference>
<accession>A0A1C1CKZ3</accession>
<dbReference type="VEuPathDB" id="FungiDB:G647_02752"/>
<evidence type="ECO:0000313" key="2">
    <source>
        <dbReference type="Proteomes" id="UP000094526"/>
    </source>
</evidence>
<dbReference type="AlphaFoldDB" id="A0A1C1CKZ3"/>
<protein>
    <submittedName>
        <fullName evidence="1">Uncharacterized protein</fullName>
    </submittedName>
</protein>
<dbReference type="VEuPathDB" id="FungiDB:CLCR_04853"/>
<dbReference type="PANTHER" id="PTHR38111">
    <property type="entry name" value="ZN(2)-C6 FUNGAL-TYPE DOMAIN-CONTAINING PROTEIN-RELATED"/>
    <property type="match status" value="1"/>
</dbReference>
<dbReference type="STRING" id="86049.A0A1C1CKZ3"/>
<keyword evidence="2" id="KW-1185">Reference proteome</keyword>
<proteinExistence type="predicted"/>
<evidence type="ECO:0000313" key="1">
    <source>
        <dbReference type="EMBL" id="OCT49180.1"/>
    </source>
</evidence>
<dbReference type="OrthoDB" id="5429770at2759"/>
<gene>
    <name evidence="1" type="ORF">CLCR_04853</name>
</gene>
<organism evidence="1 2">
    <name type="scientific">Cladophialophora carrionii</name>
    <dbReference type="NCBI Taxonomy" id="86049"/>
    <lineage>
        <taxon>Eukaryota</taxon>
        <taxon>Fungi</taxon>
        <taxon>Dikarya</taxon>
        <taxon>Ascomycota</taxon>
        <taxon>Pezizomycotina</taxon>
        <taxon>Eurotiomycetes</taxon>
        <taxon>Chaetothyriomycetidae</taxon>
        <taxon>Chaetothyriales</taxon>
        <taxon>Herpotrichiellaceae</taxon>
        <taxon>Cladophialophora</taxon>
    </lineage>
</organism>
<comment type="caution">
    <text evidence="1">The sequence shown here is derived from an EMBL/GenBank/DDBJ whole genome shotgun (WGS) entry which is preliminary data.</text>
</comment>
<reference evidence="2" key="1">
    <citation type="submission" date="2015-07" db="EMBL/GenBank/DDBJ databases">
        <authorList>
            <person name="Teixeira M.M."/>
            <person name="Souza R.C."/>
            <person name="Almeida L.G."/>
            <person name="Vicente V.A."/>
            <person name="de Hoog S."/>
            <person name="Bocca A.L."/>
            <person name="de Almeida S.R."/>
            <person name="Vasconcelos A.T."/>
            <person name="Felipe M.S."/>
        </authorList>
    </citation>
    <scope>NUCLEOTIDE SEQUENCE [LARGE SCALE GENOMIC DNA]</scope>
    <source>
        <strain evidence="2">KSF</strain>
    </source>
</reference>
<dbReference type="InterPro" id="IPR053178">
    <property type="entry name" value="Osmoadaptation_assoc"/>
</dbReference>
<name>A0A1C1CKZ3_9EURO</name>
<sequence length="418" mass="45814">MNVLSSKMEHGSLTQKWQLVRTRSATPIARDHFPLSLVVTPSTTDQNKLASALAAALNTAPRGYQVQCLGNFICSVPSRIGHNPALDAAVACVLEAHSNLVRNAAAIPHSAVATLSGGRPLPSSEYMRALRILQEVIEHPVLGLSSETVCATILMTHYEYLAHAGAATKLIVLRGPQNLSSNFEKELWRTQRGHMAFLRQEDCILLSDGWRSFHLDTTRNVASTLVDRLVQVFSALPSLVKQVRGIRAATTPVNQVIHFGEDLQQKLALLSAEAQHSSSNTGLVFKPVTSQSDDGRFPSVLAFQSTDGAIFHTWSWAVTIIVEVCIMTIYQRHDELPQRTNLAVNAAARKICMSYEYAATLRPLGAQFLQLPLICAHFVSDDSMKAWIVTKLNSLAAELHIQYTSEYVQTLGNAILGI</sequence>
<dbReference type="Proteomes" id="UP000094526">
    <property type="component" value="Unassembled WGS sequence"/>
</dbReference>
<dbReference type="PANTHER" id="PTHR38111:SF6">
    <property type="entry name" value="FINGER DOMAIN PROTEIN, PUTATIVE (AFU_ORTHOLOGUE AFUA_8G01940)-RELATED"/>
    <property type="match status" value="1"/>
</dbReference>